<evidence type="ECO:0000259" key="1">
    <source>
        <dbReference type="Pfam" id="PF03724"/>
    </source>
</evidence>
<dbReference type="Gene3D" id="2.40.128.270">
    <property type="match status" value="1"/>
</dbReference>
<keyword evidence="2" id="KW-0346">Stress response</keyword>
<sequence>MKTKFLISCFTLLTLVCCTSPKQNLTASEWSLVSVRANNGDKMLTPNSYNVPMLRVFANGTISGTTGCNKFIGDVAVTGTALKFGDIVVTRMSCPDTTGLENALLNMLNVVDSYTIEKGLLILKKNNEAYATYRSSWGK</sequence>
<dbReference type="PANTHER" id="PTHR35535">
    <property type="entry name" value="HEAT SHOCK PROTEIN HSLJ"/>
    <property type="match status" value="1"/>
</dbReference>
<proteinExistence type="predicted"/>
<comment type="caution">
    <text evidence="2">The sequence shown here is derived from an EMBL/GenBank/DDBJ whole genome shotgun (WGS) entry which is preliminary data.</text>
</comment>
<dbReference type="InterPro" id="IPR053147">
    <property type="entry name" value="Hsp_HslJ-like"/>
</dbReference>
<keyword evidence="3" id="KW-1185">Reference proteome</keyword>
<dbReference type="RefSeq" id="WP_183412062.1">
    <property type="nucleotide sequence ID" value="NZ_JACHYB010000001.1"/>
</dbReference>
<name>A0A7W5H193_9PORP</name>
<dbReference type="InterPro" id="IPR005184">
    <property type="entry name" value="DUF306_Meta_HslJ"/>
</dbReference>
<dbReference type="InterPro" id="IPR038670">
    <property type="entry name" value="HslJ-like_sf"/>
</dbReference>
<dbReference type="AlphaFoldDB" id="A0A7W5H193"/>
<evidence type="ECO:0000313" key="2">
    <source>
        <dbReference type="EMBL" id="MBB3186122.1"/>
    </source>
</evidence>
<dbReference type="PANTHER" id="PTHR35535:SF2">
    <property type="entry name" value="DUF306 DOMAIN-CONTAINING PROTEIN"/>
    <property type="match status" value="1"/>
</dbReference>
<feature type="domain" description="DUF306" evidence="1">
    <location>
        <begin position="23"/>
        <end position="129"/>
    </location>
</feature>
<dbReference type="Proteomes" id="UP000544222">
    <property type="component" value="Unassembled WGS sequence"/>
</dbReference>
<organism evidence="2 3">
    <name type="scientific">Microbacter margulisiae</name>
    <dbReference type="NCBI Taxonomy" id="1350067"/>
    <lineage>
        <taxon>Bacteria</taxon>
        <taxon>Pseudomonadati</taxon>
        <taxon>Bacteroidota</taxon>
        <taxon>Bacteroidia</taxon>
        <taxon>Bacteroidales</taxon>
        <taxon>Porphyromonadaceae</taxon>
        <taxon>Microbacter</taxon>
    </lineage>
</organism>
<dbReference type="Pfam" id="PF03724">
    <property type="entry name" value="META"/>
    <property type="match status" value="1"/>
</dbReference>
<reference evidence="2 3" key="1">
    <citation type="submission" date="2020-08" db="EMBL/GenBank/DDBJ databases">
        <title>Genomic Encyclopedia of Type Strains, Phase IV (KMG-IV): sequencing the most valuable type-strain genomes for metagenomic binning, comparative biology and taxonomic classification.</title>
        <authorList>
            <person name="Goeker M."/>
        </authorList>
    </citation>
    <scope>NUCLEOTIDE SEQUENCE [LARGE SCALE GENOMIC DNA]</scope>
    <source>
        <strain evidence="2 3">DSM 27471</strain>
    </source>
</reference>
<dbReference type="EMBL" id="JACHYB010000001">
    <property type="protein sequence ID" value="MBB3186122.1"/>
    <property type="molecule type" value="Genomic_DNA"/>
</dbReference>
<evidence type="ECO:0000313" key="3">
    <source>
        <dbReference type="Proteomes" id="UP000544222"/>
    </source>
</evidence>
<protein>
    <submittedName>
        <fullName evidence="2">Heat shock protein HslJ</fullName>
    </submittedName>
</protein>
<gene>
    <name evidence="2" type="ORF">FHX64_000285</name>
</gene>
<accession>A0A7W5H193</accession>